<dbReference type="RefSeq" id="WP_069911569.1">
    <property type="nucleotide sequence ID" value="NZ_LAJE02000322.1"/>
</dbReference>
<name>A0A1E5XKN6_9HYPH</name>
<evidence type="ECO:0000313" key="2">
    <source>
        <dbReference type="EMBL" id="OEO29160.1"/>
    </source>
</evidence>
<dbReference type="EMBL" id="LAJE02000322">
    <property type="protein sequence ID" value="OEO29160.1"/>
    <property type="molecule type" value="Genomic_DNA"/>
</dbReference>
<keyword evidence="1" id="KW-0812">Transmembrane</keyword>
<keyword evidence="1" id="KW-1133">Transmembrane helix</keyword>
<gene>
    <name evidence="2" type="ORF">VW23_026965</name>
</gene>
<dbReference type="OrthoDB" id="7950358at2"/>
<accession>A0A1E5XKN6</accession>
<organism evidence="2 3">
    <name type="scientific">Devosia insulae DS-56</name>
    <dbReference type="NCBI Taxonomy" id="1116389"/>
    <lineage>
        <taxon>Bacteria</taxon>
        <taxon>Pseudomonadati</taxon>
        <taxon>Pseudomonadota</taxon>
        <taxon>Alphaproteobacteria</taxon>
        <taxon>Hyphomicrobiales</taxon>
        <taxon>Devosiaceae</taxon>
        <taxon>Devosia</taxon>
    </lineage>
</organism>
<evidence type="ECO:0008006" key="4">
    <source>
        <dbReference type="Google" id="ProtNLM"/>
    </source>
</evidence>
<feature type="transmembrane region" description="Helical" evidence="1">
    <location>
        <begin position="6"/>
        <end position="25"/>
    </location>
</feature>
<evidence type="ECO:0000313" key="3">
    <source>
        <dbReference type="Proteomes" id="UP000095463"/>
    </source>
</evidence>
<keyword evidence="3" id="KW-1185">Reference proteome</keyword>
<protein>
    <recommendedName>
        <fullName evidence="4">DUF2845 domain-containing protein</fullName>
    </recommendedName>
</protein>
<comment type="caution">
    <text evidence="2">The sequence shown here is derived from an EMBL/GenBank/DDBJ whole genome shotgun (WGS) entry which is preliminary data.</text>
</comment>
<proteinExistence type="predicted"/>
<dbReference type="Proteomes" id="UP000095463">
    <property type="component" value="Unassembled WGS sequence"/>
</dbReference>
<keyword evidence="1" id="KW-0472">Membrane</keyword>
<dbReference type="AlphaFoldDB" id="A0A1E5XKN6"/>
<reference evidence="2 3" key="1">
    <citation type="journal article" date="2015" name="Genome Announc.">
        <title>Genome Assemblies of Three Soil-Associated Devosia species: D. insulae, D. limi, and D. soli.</title>
        <authorList>
            <person name="Hassan Y.I."/>
            <person name="Lepp D."/>
            <person name="Zhou T."/>
        </authorList>
    </citation>
    <scope>NUCLEOTIDE SEQUENCE [LARGE SCALE GENOMIC DNA]</scope>
    <source>
        <strain evidence="2 3">DS-56</strain>
    </source>
</reference>
<sequence>MEWVVAGILIVVAVAVLCFAAFALAKRSRYSRLLQKYGGDEKLVDALITRTIWQGMTAEQLRDSWGEPASIEEKVMKTKIKQVFKYRPVAANRYRDKVTLEDGVIVGWDQK</sequence>
<evidence type="ECO:0000256" key="1">
    <source>
        <dbReference type="SAM" id="Phobius"/>
    </source>
</evidence>